<comment type="subcellular location">
    <subcellularLocation>
        <location evidence="5">Cytoplasm</location>
    </subcellularLocation>
</comment>
<name>A0A918DWY9_9ACTN</name>
<feature type="domain" description="Methyltransferase" evidence="6">
    <location>
        <begin position="50"/>
        <end position="147"/>
    </location>
</feature>
<dbReference type="EMBL" id="BMMS01000011">
    <property type="protein sequence ID" value="GGO88387.1"/>
    <property type="molecule type" value="Genomic_DNA"/>
</dbReference>
<organism evidence="7 8">
    <name type="scientific">Wenjunlia tyrosinilytica</name>
    <dbReference type="NCBI Taxonomy" id="1544741"/>
    <lineage>
        <taxon>Bacteria</taxon>
        <taxon>Bacillati</taxon>
        <taxon>Actinomycetota</taxon>
        <taxon>Actinomycetes</taxon>
        <taxon>Kitasatosporales</taxon>
        <taxon>Streptomycetaceae</taxon>
        <taxon>Wenjunlia</taxon>
    </lineage>
</organism>
<comment type="caution">
    <text evidence="7">The sequence shown here is derived from an EMBL/GenBank/DDBJ whole genome shotgun (WGS) entry which is preliminary data.</text>
</comment>
<dbReference type="CDD" id="cd02440">
    <property type="entry name" value="AdoMet_MTases"/>
    <property type="match status" value="1"/>
</dbReference>
<dbReference type="SUPFAM" id="SSF53335">
    <property type="entry name" value="S-adenosyl-L-methionine-dependent methyltransferases"/>
    <property type="match status" value="1"/>
</dbReference>
<dbReference type="Gene3D" id="1.10.150.290">
    <property type="entry name" value="S-adenosyl-L-methionine-dependent methyltransferases"/>
    <property type="match status" value="1"/>
</dbReference>
<dbReference type="RefSeq" id="WP_189132066.1">
    <property type="nucleotide sequence ID" value="NZ_BMMS01000011.1"/>
</dbReference>
<keyword evidence="2 5" id="KW-0489">Methyltransferase</keyword>
<protein>
    <recommendedName>
        <fullName evidence="5">Trans-aconitate 2-methyltransferase</fullName>
        <ecNumber evidence="5">2.1.1.144</ecNumber>
    </recommendedName>
</protein>
<evidence type="ECO:0000256" key="1">
    <source>
        <dbReference type="ARBA" id="ARBA00022490"/>
    </source>
</evidence>
<dbReference type="GO" id="GO:0005737">
    <property type="term" value="C:cytoplasm"/>
    <property type="evidence" value="ECO:0007669"/>
    <property type="project" value="UniProtKB-SubCell"/>
</dbReference>
<reference evidence="7" key="2">
    <citation type="submission" date="2020-09" db="EMBL/GenBank/DDBJ databases">
        <authorList>
            <person name="Sun Q."/>
            <person name="Zhou Y."/>
        </authorList>
    </citation>
    <scope>NUCLEOTIDE SEQUENCE</scope>
    <source>
        <strain evidence="7">CGMCC 4.7201</strain>
    </source>
</reference>
<dbReference type="AlphaFoldDB" id="A0A918DWY9"/>
<proteinExistence type="inferred from homology"/>
<dbReference type="InterPro" id="IPR023506">
    <property type="entry name" value="Trans-aconitate_MeTrfase"/>
</dbReference>
<evidence type="ECO:0000256" key="5">
    <source>
        <dbReference type="HAMAP-Rule" id="MF_00560"/>
    </source>
</evidence>
<keyword evidence="3 5" id="KW-0808">Transferase</keyword>
<evidence type="ECO:0000256" key="2">
    <source>
        <dbReference type="ARBA" id="ARBA00022603"/>
    </source>
</evidence>
<evidence type="ECO:0000259" key="6">
    <source>
        <dbReference type="Pfam" id="PF13649"/>
    </source>
</evidence>
<dbReference type="PANTHER" id="PTHR43861">
    <property type="entry name" value="TRANS-ACONITATE 2-METHYLTRANSFERASE-RELATED"/>
    <property type="match status" value="1"/>
</dbReference>
<dbReference type="Pfam" id="PF13649">
    <property type="entry name" value="Methyltransf_25"/>
    <property type="match status" value="1"/>
</dbReference>
<dbReference type="GO" id="GO:0032259">
    <property type="term" value="P:methylation"/>
    <property type="evidence" value="ECO:0007669"/>
    <property type="project" value="UniProtKB-KW"/>
</dbReference>
<keyword evidence="1 5" id="KW-0963">Cytoplasm</keyword>
<gene>
    <name evidence="5 7" type="primary">tam</name>
    <name evidence="7" type="ORF">GCM10012280_29090</name>
</gene>
<dbReference type="InterPro" id="IPR029063">
    <property type="entry name" value="SAM-dependent_MTases_sf"/>
</dbReference>
<dbReference type="Gene3D" id="3.40.50.150">
    <property type="entry name" value="Vaccinia Virus protein VP39"/>
    <property type="match status" value="1"/>
</dbReference>
<comment type="catalytic activity">
    <reaction evidence="5">
        <text>trans-aconitate + S-adenosyl-L-methionine = (E)-3-(methoxycarbonyl)pent-2-enedioate + S-adenosyl-L-homocysteine</text>
        <dbReference type="Rhea" id="RHEA:14969"/>
        <dbReference type="ChEBI" id="CHEBI:15708"/>
        <dbReference type="ChEBI" id="CHEBI:57470"/>
        <dbReference type="ChEBI" id="CHEBI:57856"/>
        <dbReference type="ChEBI" id="CHEBI:59789"/>
        <dbReference type="EC" id="2.1.1.144"/>
    </reaction>
</comment>
<dbReference type="GO" id="GO:0017000">
    <property type="term" value="P:antibiotic biosynthetic process"/>
    <property type="evidence" value="ECO:0007669"/>
    <property type="project" value="UniProtKB-ARBA"/>
</dbReference>
<dbReference type="EC" id="2.1.1.144" evidence="5"/>
<accession>A0A918DWY9</accession>
<keyword evidence="8" id="KW-1185">Reference proteome</keyword>
<keyword evidence="4 5" id="KW-0949">S-adenosyl-L-methionine</keyword>
<dbReference type="InterPro" id="IPR041698">
    <property type="entry name" value="Methyltransf_25"/>
</dbReference>
<dbReference type="InterPro" id="IPR023149">
    <property type="entry name" value="Trans_acon_MeTrfase_C"/>
</dbReference>
<dbReference type="GO" id="GO:0030798">
    <property type="term" value="F:trans-aconitate 2-methyltransferase activity"/>
    <property type="evidence" value="ECO:0007669"/>
    <property type="project" value="UniProtKB-UniRule"/>
</dbReference>
<evidence type="ECO:0000313" key="8">
    <source>
        <dbReference type="Proteomes" id="UP000641932"/>
    </source>
</evidence>
<evidence type="ECO:0000256" key="4">
    <source>
        <dbReference type="ARBA" id="ARBA00022691"/>
    </source>
</evidence>
<sequence>MSKAQATGPAKPSGTWDPHQYLRYAHNRSRPFQDLLARIPRLPHHHQPRITDLGCGPGNVTITMFDRWPTARITGIDNSEEMLKAATETAPPPSLESTASLDFDLRDVAEWTPSEPHDLIVSNATLQWLPHHDQLFPRWINGLHPAGTLAFQVPGNFTAPSHSLLHEVAARPRWRHRLADITRGYVHIHTPGRYLEQLTTLGCTVDAWETTYVHVLQGDDPVLDWVKGTALRPVLSALEDPREQDEFLTEYGALLRDAYPRGPAGTLFPFRRVFAIATRANA</sequence>
<dbReference type="HAMAP" id="MF_00560">
    <property type="entry name" value="Tran_acon_Me_trans"/>
    <property type="match status" value="1"/>
</dbReference>
<dbReference type="NCBIfam" id="NF010703">
    <property type="entry name" value="PRK14103.1"/>
    <property type="match status" value="1"/>
</dbReference>
<evidence type="ECO:0000256" key="3">
    <source>
        <dbReference type="ARBA" id="ARBA00022679"/>
    </source>
</evidence>
<reference evidence="7" key="1">
    <citation type="journal article" date="2014" name="Int. J. Syst. Evol. Microbiol.">
        <title>Complete genome sequence of Corynebacterium casei LMG S-19264T (=DSM 44701T), isolated from a smear-ripened cheese.</title>
        <authorList>
            <consortium name="US DOE Joint Genome Institute (JGI-PGF)"/>
            <person name="Walter F."/>
            <person name="Albersmeier A."/>
            <person name="Kalinowski J."/>
            <person name="Ruckert C."/>
        </authorList>
    </citation>
    <scope>NUCLEOTIDE SEQUENCE</scope>
    <source>
        <strain evidence="7">CGMCC 4.7201</strain>
    </source>
</reference>
<comment type="function">
    <text evidence="5">Catalyzes the S-adenosylmethionine monomethyl esterification of trans-aconitate.</text>
</comment>
<evidence type="ECO:0000313" key="7">
    <source>
        <dbReference type="EMBL" id="GGO88387.1"/>
    </source>
</evidence>
<dbReference type="PANTHER" id="PTHR43861:SF1">
    <property type="entry name" value="TRANS-ACONITATE 2-METHYLTRANSFERASE"/>
    <property type="match status" value="1"/>
</dbReference>
<dbReference type="Proteomes" id="UP000641932">
    <property type="component" value="Unassembled WGS sequence"/>
</dbReference>
<comment type="similarity">
    <text evidence="5">Belongs to the methyltransferase superfamily. Tam family.</text>
</comment>